<feature type="domain" description="HTH merR-type" evidence="5">
    <location>
        <begin position="17"/>
        <end position="87"/>
    </location>
</feature>
<evidence type="ECO:0000259" key="5">
    <source>
        <dbReference type="PROSITE" id="PS50937"/>
    </source>
</evidence>
<dbReference type="Gene3D" id="1.10.1660.10">
    <property type="match status" value="1"/>
</dbReference>
<dbReference type="AlphaFoldDB" id="A0A0R1RG72"/>
<evidence type="ECO:0000256" key="2">
    <source>
        <dbReference type="ARBA" id="ARBA00023015"/>
    </source>
</evidence>
<protein>
    <recommendedName>
        <fullName evidence="5">HTH merR-type domain-containing protein</fullName>
    </recommendedName>
</protein>
<dbReference type="CDD" id="cd01105">
    <property type="entry name" value="HTH_GlnR-like"/>
    <property type="match status" value="1"/>
</dbReference>
<sequence length="143" mass="16823">MLVDDIIREIYNTQKFQFKIGEISEMADVSTRQLRYWEKQGYLKSNERTGEQNARVFSFRMYVKSRLIKKFLDDGFTLSKANEKSTIIIEEMEWIHKFATQSHFNLTEVDGQKAVCIGSLNDDESQKIYGFIDDDGVHYRTKS</sequence>
<comment type="caution">
    <text evidence="6">The sequence shown here is derived from an EMBL/GenBank/DDBJ whole genome shotgun (WGS) entry which is preliminary data.</text>
</comment>
<evidence type="ECO:0000256" key="1">
    <source>
        <dbReference type="ARBA" id="ARBA00022491"/>
    </source>
</evidence>
<dbReference type="InterPro" id="IPR009061">
    <property type="entry name" value="DNA-bd_dom_put_sf"/>
</dbReference>
<accession>A0A0R1RG72</accession>
<dbReference type="SUPFAM" id="SSF46955">
    <property type="entry name" value="Putative DNA-binding domain"/>
    <property type="match status" value="1"/>
</dbReference>
<dbReference type="PROSITE" id="PS50937">
    <property type="entry name" value="HTH_MERR_2"/>
    <property type="match status" value="1"/>
</dbReference>
<gene>
    <name evidence="6" type="ORF">FC70_GL000965</name>
</gene>
<dbReference type="RefSeq" id="WP_057889917.1">
    <property type="nucleotide sequence ID" value="NZ_AZFE01000031.1"/>
</dbReference>
<name>A0A0R1RG72_9LACO</name>
<dbReference type="PANTHER" id="PTHR30204">
    <property type="entry name" value="REDOX-CYCLING DRUG-SENSING TRANSCRIPTIONAL ACTIVATOR SOXR"/>
    <property type="match status" value="1"/>
</dbReference>
<dbReference type="PATRIC" id="fig|1423778.4.peg.998"/>
<evidence type="ECO:0000256" key="4">
    <source>
        <dbReference type="ARBA" id="ARBA00023163"/>
    </source>
</evidence>
<keyword evidence="3" id="KW-0238">DNA-binding</keyword>
<proteinExistence type="predicted"/>
<dbReference type="GO" id="GO:0003700">
    <property type="term" value="F:DNA-binding transcription factor activity"/>
    <property type="evidence" value="ECO:0007669"/>
    <property type="project" value="InterPro"/>
</dbReference>
<dbReference type="SMART" id="SM00422">
    <property type="entry name" value="HTH_MERR"/>
    <property type="match status" value="1"/>
</dbReference>
<dbReference type="GO" id="GO:0003677">
    <property type="term" value="F:DNA binding"/>
    <property type="evidence" value="ECO:0007669"/>
    <property type="project" value="UniProtKB-KW"/>
</dbReference>
<dbReference type="EMBL" id="AZFE01000031">
    <property type="protein sequence ID" value="KRL55369.1"/>
    <property type="molecule type" value="Genomic_DNA"/>
</dbReference>
<dbReference type="OrthoDB" id="9806513at2"/>
<dbReference type="InterPro" id="IPR000551">
    <property type="entry name" value="MerR-type_HTH_dom"/>
</dbReference>
<dbReference type="InterPro" id="IPR047057">
    <property type="entry name" value="MerR_fam"/>
</dbReference>
<dbReference type="Proteomes" id="UP000051697">
    <property type="component" value="Unassembled WGS sequence"/>
</dbReference>
<evidence type="ECO:0000313" key="6">
    <source>
        <dbReference type="EMBL" id="KRL55369.1"/>
    </source>
</evidence>
<dbReference type="KEGG" id="lol:LACOL_0332"/>
<keyword evidence="2" id="KW-0805">Transcription regulation</keyword>
<reference evidence="6 7" key="1">
    <citation type="journal article" date="2015" name="Genome Announc.">
        <title>Expanding the biotechnology potential of lactobacilli through comparative genomics of 213 strains and associated genera.</title>
        <authorList>
            <person name="Sun Z."/>
            <person name="Harris H.M."/>
            <person name="McCann A."/>
            <person name="Guo C."/>
            <person name="Argimon S."/>
            <person name="Zhang W."/>
            <person name="Yang X."/>
            <person name="Jeffery I.B."/>
            <person name="Cooney J.C."/>
            <person name="Kagawa T.F."/>
            <person name="Liu W."/>
            <person name="Song Y."/>
            <person name="Salvetti E."/>
            <person name="Wrobel A."/>
            <person name="Rasinkangas P."/>
            <person name="Parkhill J."/>
            <person name="Rea M.C."/>
            <person name="O'Sullivan O."/>
            <person name="Ritari J."/>
            <person name="Douillard F.P."/>
            <person name="Paul Ross R."/>
            <person name="Yang R."/>
            <person name="Briner A.E."/>
            <person name="Felis G.E."/>
            <person name="de Vos W.M."/>
            <person name="Barrangou R."/>
            <person name="Klaenhammer T.R."/>
            <person name="Caufield P.W."/>
            <person name="Cui Y."/>
            <person name="Zhang H."/>
            <person name="O'Toole P.W."/>
        </authorList>
    </citation>
    <scope>NUCLEOTIDE SEQUENCE [LARGE SCALE GENOMIC DNA]</scope>
    <source>
        <strain evidence="6 7">DSM 15707</strain>
    </source>
</reference>
<dbReference type="PANTHER" id="PTHR30204:SF69">
    <property type="entry name" value="MERR-FAMILY TRANSCRIPTIONAL REGULATOR"/>
    <property type="match status" value="1"/>
</dbReference>
<evidence type="ECO:0000256" key="3">
    <source>
        <dbReference type="ARBA" id="ARBA00023125"/>
    </source>
</evidence>
<evidence type="ECO:0000313" key="7">
    <source>
        <dbReference type="Proteomes" id="UP000051697"/>
    </source>
</evidence>
<keyword evidence="7" id="KW-1185">Reference proteome</keyword>
<dbReference type="STRING" id="1423778.FC70_GL000965"/>
<organism evidence="6 7">
    <name type="scientific">Paucilactobacillus oligofermentans DSM 15707 = LMG 22743</name>
    <dbReference type="NCBI Taxonomy" id="1423778"/>
    <lineage>
        <taxon>Bacteria</taxon>
        <taxon>Bacillati</taxon>
        <taxon>Bacillota</taxon>
        <taxon>Bacilli</taxon>
        <taxon>Lactobacillales</taxon>
        <taxon>Lactobacillaceae</taxon>
        <taxon>Paucilactobacillus</taxon>
    </lineage>
</organism>
<dbReference type="Pfam" id="PF13411">
    <property type="entry name" value="MerR_1"/>
    <property type="match status" value="1"/>
</dbReference>
<keyword evidence="4" id="KW-0804">Transcription</keyword>
<keyword evidence="1" id="KW-0678">Repressor</keyword>